<name>A0ABD5U8M7_9EURY</name>
<protein>
    <recommendedName>
        <fullName evidence="3">Transporter</fullName>
    </recommendedName>
</protein>
<reference evidence="1 2" key="1">
    <citation type="journal article" date="2019" name="Int. J. Syst. Evol. Microbiol.">
        <title>The Global Catalogue of Microorganisms (GCM) 10K type strain sequencing project: providing services to taxonomists for standard genome sequencing and annotation.</title>
        <authorList>
            <consortium name="The Broad Institute Genomics Platform"/>
            <consortium name="The Broad Institute Genome Sequencing Center for Infectious Disease"/>
            <person name="Wu L."/>
            <person name="Ma J."/>
        </authorList>
    </citation>
    <scope>NUCLEOTIDE SEQUENCE [LARGE SCALE GENOMIC DNA]</scope>
    <source>
        <strain evidence="1 2">PSRA2</strain>
    </source>
</reference>
<keyword evidence="2" id="KW-1185">Reference proteome</keyword>
<dbReference type="AlphaFoldDB" id="A0ABD5U8M7"/>
<evidence type="ECO:0000313" key="1">
    <source>
        <dbReference type="EMBL" id="MFC6836914.1"/>
    </source>
</evidence>
<accession>A0ABD5U8M7</accession>
<dbReference type="EMBL" id="JBHSXM010000001">
    <property type="protein sequence ID" value="MFC6836914.1"/>
    <property type="molecule type" value="Genomic_DNA"/>
</dbReference>
<dbReference type="Proteomes" id="UP001596406">
    <property type="component" value="Unassembled WGS sequence"/>
</dbReference>
<gene>
    <name evidence="1" type="ORF">ACFQHK_10375</name>
</gene>
<evidence type="ECO:0008006" key="3">
    <source>
        <dbReference type="Google" id="ProtNLM"/>
    </source>
</evidence>
<proteinExistence type="predicted"/>
<evidence type="ECO:0000313" key="2">
    <source>
        <dbReference type="Proteomes" id="UP001596406"/>
    </source>
</evidence>
<comment type="caution">
    <text evidence="1">The sequence shown here is derived from an EMBL/GenBank/DDBJ whole genome shotgun (WGS) entry which is preliminary data.</text>
</comment>
<sequence>MRASTAVLAFGAVLFVLPIPGTFIAGALVLLAGGLARVLGS</sequence>
<organism evidence="1 2">
    <name type="scientific">Halomarina ordinaria</name>
    <dbReference type="NCBI Taxonomy" id="3033939"/>
    <lineage>
        <taxon>Archaea</taxon>
        <taxon>Methanobacteriati</taxon>
        <taxon>Methanobacteriota</taxon>
        <taxon>Stenosarchaea group</taxon>
        <taxon>Halobacteria</taxon>
        <taxon>Halobacteriales</taxon>
        <taxon>Natronomonadaceae</taxon>
        <taxon>Halomarina</taxon>
    </lineage>
</organism>
<dbReference type="RefSeq" id="WP_304448588.1">
    <property type="nucleotide sequence ID" value="NZ_JARRAH010000001.1"/>
</dbReference>